<keyword evidence="2" id="KW-1133">Transmembrane helix</keyword>
<feature type="transmembrane region" description="Helical" evidence="2">
    <location>
        <begin position="148"/>
        <end position="167"/>
    </location>
</feature>
<protein>
    <submittedName>
        <fullName evidence="3">Uncharacterized protein</fullName>
    </submittedName>
</protein>
<feature type="transmembrane region" description="Helical" evidence="2">
    <location>
        <begin position="88"/>
        <end position="114"/>
    </location>
</feature>
<sequence>MSGYGGPSPSDPAWSWQAAPGATGNPYGIPDHRPPRPGSVIAAGVITMVCSIGVALSAGTVAALGALISLSGFTAEDTGGMGDAFGVAFGIFAAVAAAFTAWAVAAFVLGILVIRGSGVARWMLAVSSVLVTLLMLGAAIIVADVESLVVTVPGIVLPLLVVALLFLPGTTPWFAHGGGSGQLITTAPGYGAGQVAGSPYAPGSPYGPPAQGYGAGGPAPYAPPRPQAGPDLRKPPPGPEAPR</sequence>
<feature type="region of interest" description="Disordered" evidence="1">
    <location>
        <begin position="201"/>
        <end position="243"/>
    </location>
</feature>
<dbReference type="Proteomes" id="UP001239215">
    <property type="component" value="Unassembled WGS sequence"/>
</dbReference>
<keyword evidence="2" id="KW-0472">Membrane</keyword>
<keyword evidence="2" id="KW-0812">Transmembrane</keyword>
<comment type="caution">
    <text evidence="3">The sequence shown here is derived from an EMBL/GenBank/DDBJ whole genome shotgun (WGS) entry which is preliminary data.</text>
</comment>
<evidence type="ECO:0000313" key="4">
    <source>
        <dbReference type="Proteomes" id="UP001239215"/>
    </source>
</evidence>
<feature type="compositionally biased region" description="Low complexity" evidence="1">
    <location>
        <begin position="201"/>
        <end position="212"/>
    </location>
</feature>
<dbReference type="AlphaFoldDB" id="A0AAJ1U8U8"/>
<proteinExistence type="predicted"/>
<accession>A0AAJ1U8U8</accession>
<evidence type="ECO:0000256" key="2">
    <source>
        <dbReference type="SAM" id="Phobius"/>
    </source>
</evidence>
<reference evidence="3" key="1">
    <citation type="submission" date="2023-07" db="EMBL/GenBank/DDBJ databases">
        <title>Functional and genomic diversity of the sorghum phyllosphere microbiome.</title>
        <authorList>
            <person name="Shade A."/>
        </authorList>
    </citation>
    <scope>NUCLEOTIDE SEQUENCE</scope>
    <source>
        <strain evidence="3">SORGH_AS_1067</strain>
    </source>
</reference>
<feature type="transmembrane region" description="Helical" evidence="2">
    <location>
        <begin position="121"/>
        <end position="142"/>
    </location>
</feature>
<organism evidence="3 4">
    <name type="scientific">Nocardioides zeae</name>
    <dbReference type="NCBI Taxonomy" id="1457234"/>
    <lineage>
        <taxon>Bacteria</taxon>
        <taxon>Bacillati</taxon>
        <taxon>Actinomycetota</taxon>
        <taxon>Actinomycetes</taxon>
        <taxon>Propionibacteriales</taxon>
        <taxon>Nocardioidaceae</taxon>
        <taxon>Nocardioides</taxon>
    </lineage>
</organism>
<dbReference type="RefSeq" id="WP_307204246.1">
    <property type="nucleotide sequence ID" value="NZ_JAUTAN010000001.1"/>
</dbReference>
<evidence type="ECO:0000313" key="3">
    <source>
        <dbReference type="EMBL" id="MDQ1106511.1"/>
    </source>
</evidence>
<evidence type="ECO:0000256" key="1">
    <source>
        <dbReference type="SAM" id="MobiDB-lite"/>
    </source>
</evidence>
<gene>
    <name evidence="3" type="ORF">QE405_003795</name>
</gene>
<dbReference type="EMBL" id="JAUTAN010000001">
    <property type="protein sequence ID" value="MDQ1106511.1"/>
    <property type="molecule type" value="Genomic_DNA"/>
</dbReference>
<feature type="transmembrane region" description="Helical" evidence="2">
    <location>
        <begin position="40"/>
        <end position="68"/>
    </location>
</feature>
<name>A0AAJ1U8U8_9ACTN</name>